<proteinExistence type="predicted"/>
<dbReference type="GO" id="GO:0003824">
    <property type="term" value="F:catalytic activity"/>
    <property type="evidence" value="ECO:0007669"/>
    <property type="project" value="InterPro"/>
</dbReference>
<sequence>MRHFGHLAPAVRSGLFHREPGEFDAGSPARTLAVALGATLYSPATRGTLARDVRKQARRGVVSMVLCLEDSISDAEVAGAEENLVRQFAELAAGGTAEGLPLLFVRVREPRQITDLVRRLGPHVRLLSGFVLPKFTEDRGLPFLEALAGAEAGCGRRLFAMPVLESPELLHLETRTETLAGIARAVDKYRDRVLALRLGVTDFCSAYGLRRAPDMTAYDVKLVASVIADVVNVLGRADGSGFTVTGPVWEYFPQPERMFKPQLRRSPFAGPAEALRTALIEHDLDGLLREIQLDRANGLQGKTCIHPSHVAPVHALSVVSHEEFSDAEDILRPERDGGGVLRSAYTNKMNEVKPHRAWAERTMLRAEVFGVAREDVSFVELLAAGLQNV</sequence>
<accession>A0A2G1XG36</accession>
<organism evidence="5 6">
    <name type="scientific">Streptomyces cinnamoneus</name>
    <name type="common">Streptoverticillium cinnamoneum</name>
    <dbReference type="NCBI Taxonomy" id="53446"/>
    <lineage>
        <taxon>Bacteria</taxon>
        <taxon>Bacillati</taxon>
        <taxon>Actinomycetota</taxon>
        <taxon>Actinomycetes</taxon>
        <taxon>Kitasatosporales</taxon>
        <taxon>Streptomycetaceae</taxon>
        <taxon>Streptomyces</taxon>
        <taxon>Streptomyces cinnamoneus group</taxon>
    </lineage>
</organism>
<evidence type="ECO:0000313" key="5">
    <source>
        <dbReference type="EMBL" id="PHQ50196.1"/>
    </source>
</evidence>
<comment type="cofactor">
    <cofactor evidence="1">
        <name>Mg(2+)</name>
        <dbReference type="ChEBI" id="CHEBI:18420"/>
    </cofactor>
</comment>
<protein>
    <submittedName>
        <fullName evidence="5">ATP/GTP-binding protein</fullName>
    </submittedName>
</protein>
<dbReference type="GO" id="GO:0006107">
    <property type="term" value="P:oxaloacetate metabolic process"/>
    <property type="evidence" value="ECO:0007669"/>
    <property type="project" value="TreeGrafter"/>
</dbReference>
<reference evidence="5 6" key="1">
    <citation type="journal article" date="2017" name="Biochemistry">
        <title>Identification of the Biosynthetic Pathway for the Antibiotic Bicyclomycin.</title>
        <authorList>
            <person name="Patteson J."/>
            <person name="Cai W."/>
            <person name="Johnson R.A."/>
            <person name="Santa Maria K."/>
            <person name="Li B."/>
        </authorList>
    </citation>
    <scope>NUCLEOTIDE SEQUENCE [LARGE SCALE GENOMIC DNA]</scope>
    <source>
        <strain evidence="5 6">ATCC 21532</strain>
    </source>
</reference>
<dbReference type="Pfam" id="PF15617">
    <property type="entry name" value="C-C_Bond_Lyase"/>
    <property type="match status" value="1"/>
</dbReference>
<dbReference type="Gene3D" id="3.20.20.60">
    <property type="entry name" value="Phosphoenolpyruvate-binding domains"/>
    <property type="match status" value="2"/>
</dbReference>
<keyword evidence="6" id="KW-1185">Reference proteome</keyword>
<evidence type="ECO:0000256" key="4">
    <source>
        <dbReference type="PIRSR" id="PIRSR015582-2"/>
    </source>
</evidence>
<dbReference type="InterPro" id="IPR040442">
    <property type="entry name" value="Pyrv_kinase-like_dom_sf"/>
</dbReference>
<dbReference type="SUPFAM" id="SSF51621">
    <property type="entry name" value="Phosphoenolpyruvate/pyruvate domain"/>
    <property type="match status" value="1"/>
</dbReference>
<evidence type="ECO:0000313" key="6">
    <source>
        <dbReference type="Proteomes" id="UP000222531"/>
    </source>
</evidence>
<dbReference type="OrthoDB" id="348111at2"/>
<dbReference type="GO" id="GO:0000287">
    <property type="term" value="F:magnesium ion binding"/>
    <property type="evidence" value="ECO:0007669"/>
    <property type="project" value="TreeGrafter"/>
</dbReference>
<feature type="binding site" evidence="4">
    <location>
        <position position="202"/>
    </location>
    <ligand>
        <name>Mg(2+)</name>
        <dbReference type="ChEBI" id="CHEBI:18420"/>
    </ligand>
</feature>
<keyword evidence="2 4" id="KW-0479">Metal-binding</keyword>
<keyword evidence="3 4" id="KW-0460">Magnesium</keyword>
<evidence type="ECO:0000256" key="1">
    <source>
        <dbReference type="ARBA" id="ARBA00001946"/>
    </source>
</evidence>
<gene>
    <name evidence="5" type="ORF">BLA24_21730</name>
</gene>
<dbReference type="Proteomes" id="UP000222531">
    <property type="component" value="Unassembled WGS sequence"/>
</dbReference>
<dbReference type="PANTHER" id="PTHR32308">
    <property type="entry name" value="LYASE BETA SUBUNIT, PUTATIVE (AFU_ORTHOLOGUE AFUA_4G13030)-RELATED"/>
    <property type="match status" value="1"/>
</dbReference>
<dbReference type="InterPro" id="IPR015813">
    <property type="entry name" value="Pyrv/PenolPyrv_kinase-like_dom"/>
</dbReference>
<comment type="caution">
    <text evidence="5">The sequence shown here is derived from an EMBL/GenBank/DDBJ whole genome shotgun (WGS) entry which is preliminary data.</text>
</comment>
<dbReference type="InterPro" id="IPR039480">
    <property type="entry name" value="C-C_Bond_Lyase-like"/>
</dbReference>
<evidence type="ECO:0000256" key="3">
    <source>
        <dbReference type="ARBA" id="ARBA00022842"/>
    </source>
</evidence>
<dbReference type="AlphaFoldDB" id="A0A2G1XG36"/>
<dbReference type="RefSeq" id="WP_099200682.1">
    <property type="nucleotide sequence ID" value="NZ_JBIRXA010000001.1"/>
</dbReference>
<dbReference type="EMBL" id="NHZO01000151">
    <property type="protein sequence ID" value="PHQ50196.1"/>
    <property type="molecule type" value="Genomic_DNA"/>
</dbReference>
<name>A0A2G1XG36_STRCJ</name>
<evidence type="ECO:0000256" key="2">
    <source>
        <dbReference type="ARBA" id="ARBA00022723"/>
    </source>
</evidence>
<dbReference type="PANTHER" id="PTHR32308:SF10">
    <property type="entry name" value="CITRATE LYASE SUBUNIT BETA"/>
    <property type="match status" value="1"/>
</dbReference>
<dbReference type="PIRSF" id="PIRSF015582">
    <property type="entry name" value="Cit_lyase_B"/>
    <property type="match status" value="1"/>
</dbReference>
<dbReference type="InterPro" id="IPR011206">
    <property type="entry name" value="Citrate_lyase_beta/mcl1/mcl2"/>
</dbReference>